<dbReference type="InterPro" id="IPR001387">
    <property type="entry name" value="Cro/C1-type_HTH"/>
</dbReference>
<name>A0A2N0TXQ8_9FLAO</name>
<dbReference type="AlphaFoldDB" id="A0A2N0TXQ8"/>
<evidence type="ECO:0000313" key="2">
    <source>
        <dbReference type="Proteomes" id="UP000232673"/>
    </source>
</evidence>
<reference evidence="1 2" key="1">
    <citation type="submission" date="2015-10" db="EMBL/GenBank/DDBJ databases">
        <title>Draft genome sequence of Salegentibacter salinarum KCTC 12975.</title>
        <authorList>
            <person name="Lin W."/>
            <person name="Zheng Q."/>
        </authorList>
    </citation>
    <scope>NUCLEOTIDE SEQUENCE [LARGE SCALE GENOMIC DNA]</scope>
    <source>
        <strain evidence="1 2">KCTC 12975</strain>
    </source>
</reference>
<keyword evidence="2" id="KW-1185">Reference proteome</keyword>
<dbReference type="CDD" id="cd00093">
    <property type="entry name" value="HTH_XRE"/>
    <property type="match status" value="1"/>
</dbReference>
<dbReference type="STRING" id="447422.SAMN05660903_03249"/>
<dbReference type="GO" id="GO:0003677">
    <property type="term" value="F:DNA binding"/>
    <property type="evidence" value="ECO:0007669"/>
    <property type="project" value="InterPro"/>
</dbReference>
<proteinExistence type="predicted"/>
<dbReference type="RefSeq" id="WP_079714242.1">
    <property type="nucleotide sequence ID" value="NZ_FUZC01000017.1"/>
</dbReference>
<accession>A0A2N0TXQ8</accession>
<evidence type="ECO:0000313" key="1">
    <source>
        <dbReference type="EMBL" id="PKD19476.1"/>
    </source>
</evidence>
<dbReference type="Gene3D" id="1.10.260.40">
    <property type="entry name" value="lambda repressor-like DNA-binding domains"/>
    <property type="match status" value="1"/>
</dbReference>
<sequence>MKIGKNITQVRESKGYSAQFVADGINMKLEDYLKIEQDILDITLNQLNHLAAILSCSPIYLLEYKESGGSIYNHFDNAGNNGTNIQIQGVDQKEIRTAYKELYREELERIPKLERLLRDHNIEFDI</sequence>
<dbReference type="OrthoDB" id="769985at2"/>
<dbReference type="EMBL" id="LKTS01000013">
    <property type="protein sequence ID" value="PKD19476.1"/>
    <property type="molecule type" value="Genomic_DNA"/>
</dbReference>
<dbReference type="SUPFAM" id="SSF47413">
    <property type="entry name" value="lambda repressor-like DNA-binding domains"/>
    <property type="match status" value="1"/>
</dbReference>
<dbReference type="Proteomes" id="UP000232673">
    <property type="component" value="Unassembled WGS sequence"/>
</dbReference>
<gene>
    <name evidence="1" type="ORF">APR41_16070</name>
</gene>
<protein>
    <submittedName>
        <fullName evidence="1">Uncharacterized protein</fullName>
    </submittedName>
</protein>
<organism evidence="1 2">
    <name type="scientific">Salegentibacter salinarum</name>
    <dbReference type="NCBI Taxonomy" id="447422"/>
    <lineage>
        <taxon>Bacteria</taxon>
        <taxon>Pseudomonadati</taxon>
        <taxon>Bacteroidota</taxon>
        <taxon>Flavobacteriia</taxon>
        <taxon>Flavobacteriales</taxon>
        <taxon>Flavobacteriaceae</taxon>
        <taxon>Salegentibacter</taxon>
    </lineage>
</organism>
<dbReference type="InterPro" id="IPR010982">
    <property type="entry name" value="Lambda_DNA-bd_dom_sf"/>
</dbReference>
<comment type="caution">
    <text evidence="1">The sequence shown here is derived from an EMBL/GenBank/DDBJ whole genome shotgun (WGS) entry which is preliminary data.</text>
</comment>